<feature type="domain" description="DUF5666" evidence="2">
    <location>
        <begin position="247"/>
        <end position="309"/>
    </location>
</feature>
<feature type="domain" description="DUF5666" evidence="2">
    <location>
        <begin position="167"/>
        <end position="215"/>
    </location>
</feature>
<keyword evidence="4" id="KW-1185">Reference proteome</keyword>
<feature type="signal peptide" evidence="1">
    <location>
        <begin position="1"/>
        <end position="18"/>
    </location>
</feature>
<comment type="caution">
    <text evidence="3">The sequence shown here is derived from an EMBL/GenBank/DDBJ whole genome shotgun (WGS) entry which is preliminary data.</text>
</comment>
<evidence type="ECO:0000313" key="3">
    <source>
        <dbReference type="EMBL" id="MCL2913909.1"/>
    </source>
</evidence>
<reference evidence="3 4" key="1">
    <citation type="submission" date="2022-01" db="EMBL/GenBank/DDBJ databases">
        <title>Whole genome-based taxonomy of the Shewanellaceae.</title>
        <authorList>
            <person name="Martin-Rodriguez A.J."/>
        </authorList>
    </citation>
    <scope>NUCLEOTIDE SEQUENCE [LARGE SCALE GENOMIC DNA]</scope>
    <source>
        <strain evidence="3 4">DSM 21332</strain>
    </source>
</reference>
<dbReference type="RefSeq" id="WP_249248610.1">
    <property type="nucleotide sequence ID" value="NZ_JAKIKT010000002.1"/>
</dbReference>
<dbReference type="Proteomes" id="UP001202831">
    <property type="component" value="Unassembled WGS sequence"/>
</dbReference>
<dbReference type="Pfam" id="PF18914">
    <property type="entry name" value="DUF5666"/>
    <property type="match status" value="3"/>
</dbReference>
<keyword evidence="1" id="KW-0732">Signal</keyword>
<name>A0ABT0N686_9GAMM</name>
<evidence type="ECO:0000256" key="1">
    <source>
        <dbReference type="SAM" id="SignalP"/>
    </source>
</evidence>
<dbReference type="EMBL" id="JAKIKT010000002">
    <property type="protein sequence ID" value="MCL2913909.1"/>
    <property type="molecule type" value="Genomic_DNA"/>
</dbReference>
<proteinExistence type="predicted"/>
<feature type="domain" description="DUF5666" evidence="2">
    <location>
        <begin position="334"/>
        <end position="381"/>
    </location>
</feature>
<evidence type="ECO:0000313" key="4">
    <source>
        <dbReference type="Proteomes" id="UP001202831"/>
    </source>
</evidence>
<accession>A0ABT0N686</accession>
<dbReference type="PROSITE" id="PS51257">
    <property type="entry name" value="PROKAR_LIPOPROTEIN"/>
    <property type="match status" value="1"/>
</dbReference>
<organism evidence="3 4">
    <name type="scientific">Shewanella corallii</name>
    <dbReference type="NCBI Taxonomy" id="560080"/>
    <lineage>
        <taxon>Bacteria</taxon>
        <taxon>Pseudomonadati</taxon>
        <taxon>Pseudomonadota</taxon>
        <taxon>Gammaproteobacteria</taxon>
        <taxon>Alteromonadales</taxon>
        <taxon>Shewanellaceae</taxon>
        <taxon>Shewanella</taxon>
    </lineage>
</organism>
<gene>
    <name evidence="3" type="ORF">L2725_08890</name>
</gene>
<protein>
    <submittedName>
        <fullName evidence="3">DUF5666 domain-containing protein</fullName>
    </submittedName>
</protein>
<dbReference type="InterPro" id="IPR043724">
    <property type="entry name" value="DUF5666"/>
</dbReference>
<feature type="chain" id="PRO_5046820922" evidence="1">
    <location>
        <begin position="19"/>
        <end position="450"/>
    </location>
</feature>
<sequence length="450" mass="48800">MKSRLLLLPLVASLGACSGGHDEGPVNPPVPEAAPSLISGELTALNKDTGAATIGNHQLNLSNATISRSSDLSQLKVGMLLTVQANPEGVVSQIQFDDLLSAPVTSNKNGKLEVAGFEIVTTQDISKFTIGQMVEVSGYPLDGKSIQTTFIEIESDKDSAVEESEIEGAVTQLNDAKTEFMLGNVLVKVQHVDKSEQLKNGVWVEVDGTLDADKTADAWANLRIEQANVQVDTPDYTDVDGDIEISGRISWVAQDKSHMVVNQNLAVGILKSTDFDDDKTSADLIPGALVEVEGNWDTGAMRLNATEVEFEGSDDVPVELPEFEAQGYADYNADTGVMTMNAIPFYVSPRTQFEDSLNKDRSFTNEWVEFSGYQQGNDYLVQEVESDEIDTSRVELEGKVVDGVGFSATLLGYQVINNQLAQYIGKQVEAECDRTPDNKLDNCSVEQDND</sequence>
<evidence type="ECO:0000259" key="2">
    <source>
        <dbReference type="Pfam" id="PF18914"/>
    </source>
</evidence>